<dbReference type="EMBL" id="FNYR01000030">
    <property type="protein sequence ID" value="SEJ19976.1"/>
    <property type="molecule type" value="Genomic_DNA"/>
</dbReference>
<proteinExistence type="predicted"/>
<protein>
    <submittedName>
        <fullName evidence="2">GMP synthase (Glutamine-hydrolysing)</fullName>
    </submittedName>
</protein>
<evidence type="ECO:0000313" key="2">
    <source>
        <dbReference type="EMBL" id="SEJ19976.1"/>
    </source>
</evidence>
<organism evidence="2 3">
    <name type="scientific">Halohasta litchfieldiae</name>
    <dbReference type="NCBI Taxonomy" id="1073996"/>
    <lineage>
        <taxon>Archaea</taxon>
        <taxon>Methanobacteriati</taxon>
        <taxon>Methanobacteriota</taxon>
        <taxon>Stenosarchaea group</taxon>
        <taxon>Halobacteria</taxon>
        <taxon>Halobacteriales</taxon>
        <taxon>Haloferacaceae</taxon>
        <taxon>Halohasta</taxon>
    </lineage>
</organism>
<dbReference type="GeneID" id="35003219"/>
<evidence type="ECO:0000259" key="1">
    <source>
        <dbReference type="Pfam" id="PF00117"/>
    </source>
</evidence>
<dbReference type="OrthoDB" id="7388at2157"/>
<evidence type="ECO:0000313" key="3">
    <source>
        <dbReference type="Proteomes" id="UP000198888"/>
    </source>
</evidence>
<reference evidence="2 3" key="1">
    <citation type="submission" date="2016-10" db="EMBL/GenBank/DDBJ databases">
        <authorList>
            <person name="de Groot N.N."/>
        </authorList>
    </citation>
    <scope>NUCLEOTIDE SEQUENCE [LARGE SCALE GENOMIC DNA]</scope>
    <source>
        <strain evidence="2 3">DSM 22187</strain>
    </source>
</reference>
<name>A0A1H6WVU0_9EURY</name>
<sequence length="237" mass="26337">MERLRFGLLQAAHDDPNTTRNFRRELDADLVEFDVNNGNLPPTTEFDALVVTGSRASVYWDKDWIGPLVDYVGRAAADGVPILGICYGHQVVAEALGGRVSGMDDFELGYNEIEQVDDDPLFAGMGEAFTVFTSHGDSVIELPPGAELIARNEYGVHGFRRDHCWGVQFHPEYDIETAREIAESKRERLGDEQVDRVLSEISSEQYDAACEAKQLFENFAAYARKQAAEGDELEATA</sequence>
<gene>
    <name evidence="2" type="ORF">SAMN05444271_13016</name>
</gene>
<dbReference type="PANTHER" id="PTHR42695">
    <property type="entry name" value="GLUTAMINE AMIDOTRANSFERASE YLR126C-RELATED"/>
    <property type="match status" value="1"/>
</dbReference>
<dbReference type="GO" id="GO:0005829">
    <property type="term" value="C:cytosol"/>
    <property type="evidence" value="ECO:0007669"/>
    <property type="project" value="TreeGrafter"/>
</dbReference>
<dbReference type="STRING" id="1073996.SAMN05444271_13016"/>
<dbReference type="Proteomes" id="UP000198888">
    <property type="component" value="Unassembled WGS sequence"/>
</dbReference>
<dbReference type="InterPro" id="IPR017926">
    <property type="entry name" value="GATASE"/>
</dbReference>
<dbReference type="Pfam" id="PF00117">
    <property type="entry name" value="GATase"/>
    <property type="match status" value="1"/>
</dbReference>
<dbReference type="InterPro" id="IPR029062">
    <property type="entry name" value="Class_I_gatase-like"/>
</dbReference>
<dbReference type="PANTHER" id="PTHR42695:SF5">
    <property type="entry name" value="GLUTAMINE AMIDOTRANSFERASE YLR126C-RELATED"/>
    <property type="match status" value="1"/>
</dbReference>
<dbReference type="Gene3D" id="3.40.50.880">
    <property type="match status" value="1"/>
</dbReference>
<dbReference type="InterPro" id="IPR044992">
    <property type="entry name" value="ChyE-like"/>
</dbReference>
<accession>A0A2H4Q4C3</accession>
<dbReference type="RefSeq" id="WP_089673454.1">
    <property type="nucleotide sequence ID" value="NZ_CP024845.1"/>
</dbReference>
<dbReference type="AlphaFoldDB" id="A0A1H6WVU0"/>
<dbReference type="PROSITE" id="PS51273">
    <property type="entry name" value="GATASE_TYPE_1"/>
    <property type="match status" value="1"/>
</dbReference>
<keyword evidence="3" id="KW-1185">Reference proteome</keyword>
<accession>A0A1H6WVU0</accession>
<dbReference type="CDD" id="cd01741">
    <property type="entry name" value="GATase1_1"/>
    <property type="match status" value="1"/>
</dbReference>
<dbReference type="KEGG" id="hae:halTADL_2446"/>
<dbReference type="SUPFAM" id="SSF52317">
    <property type="entry name" value="Class I glutamine amidotransferase-like"/>
    <property type="match status" value="1"/>
</dbReference>
<feature type="domain" description="Glutamine amidotransferase" evidence="1">
    <location>
        <begin position="29"/>
        <end position="177"/>
    </location>
</feature>